<keyword evidence="10" id="KW-0805">Transcription regulation</keyword>
<dbReference type="GO" id="GO:0003700">
    <property type="term" value="F:DNA-binding transcription factor activity"/>
    <property type="evidence" value="ECO:0007669"/>
    <property type="project" value="InterPro"/>
</dbReference>
<dbReference type="FunFam" id="1.10.10.10:FF:000531">
    <property type="entry name" value="Heat shock transcription factor 5"/>
    <property type="match status" value="1"/>
</dbReference>
<sequence length="410" mass="45661">QEAPLSVPVNPNNFPAKLWRIVNSPRSRSIRWDPRGEGVVIDQQLFEAEMLSPLRLGGEATVFKTTNFTSFIRQLNLYGFKKAVLSPGSFRDLASGDLVVAGGALHHFHNPHFQRDRPELLVNLKRLTSANKAKLEAGLEITSRPPNRFRRLCTKPCDPINKVDIQTDGLATVAQVHHGLHRDNSSPYHCHPRGYERTPHPKRGWPSSFGLLMGQGDAPSFPFSDKGISISVMPRFHGELAHPVQSSPTTVHVQQGLGGPGQKYSDYIPPRMQYRAGFYPPTVYQYCTPGSMDPSLTGHPLHTPPSFSNYNYYQLLLMQPPYPVEFLHPGNPQWPSSSTKETKKPDVNLDTVFQMVNELQDSPKLRIVKVETPEKNSQVVPPSAEKQPPSSSFSGSAQLSSLTPVDSNMF</sequence>
<evidence type="ECO:0000256" key="12">
    <source>
        <dbReference type="ARBA" id="ARBA00023159"/>
    </source>
</evidence>
<keyword evidence="8" id="KW-0221">Differentiation</keyword>
<dbReference type="GO" id="GO:0043565">
    <property type="term" value="F:sequence-specific DNA binding"/>
    <property type="evidence" value="ECO:0007669"/>
    <property type="project" value="InterPro"/>
</dbReference>
<keyword evidence="9" id="KW-0744">Spermatogenesis</keyword>
<dbReference type="PANTHER" id="PTHR10015:SF278">
    <property type="entry name" value="HEAT SHOCK FACTOR PROTEIN 5"/>
    <property type="match status" value="1"/>
</dbReference>
<dbReference type="OMA" id="CINPNNF"/>
<dbReference type="PANTHER" id="PTHR10015">
    <property type="entry name" value="HEAT SHOCK TRANSCRIPTION FACTOR"/>
    <property type="match status" value="1"/>
</dbReference>
<name>W5M561_LEPOC</name>
<keyword evidence="15" id="KW-0469">Meiosis</keyword>
<feature type="domain" description="HSF-type DNA-binding" evidence="21">
    <location>
        <begin position="10"/>
        <end position="127"/>
    </location>
</feature>
<keyword evidence="13" id="KW-0804">Transcription</keyword>
<dbReference type="GO" id="GO:0051321">
    <property type="term" value="P:meiotic cell cycle"/>
    <property type="evidence" value="ECO:0007669"/>
    <property type="project" value="UniProtKB-KW"/>
</dbReference>
<evidence type="ECO:0000313" key="22">
    <source>
        <dbReference type="Ensembl" id="ENSLOCP00000003519.1"/>
    </source>
</evidence>
<dbReference type="Pfam" id="PF00447">
    <property type="entry name" value="HSF_DNA-bind"/>
    <property type="match status" value="1"/>
</dbReference>
<dbReference type="FunCoup" id="W5M561">
    <property type="interactions" value="33"/>
</dbReference>
<keyword evidence="23" id="KW-1185">Reference proteome</keyword>
<dbReference type="STRING" id="7918.ENSLOCP00000003519"/>
<keyword evidence="11" id="KW-0238">DNA-binding</keyword>
<comment type="subunit">
    <text evidence="4">Homooligomer.</text>
</comment>
<keyword evidence="6" id="KW-0678">Repressor</keyword>
<dbReference type="InterPro" id="IPR036390">
    <property type="entry name" value="WH_DNA-bd_sf"/>
</dbReference>
<evidence type="ECO:0000256" key="13">
    <source>
        <dbReference type="ARBA" id="ARBA00023163"/>
    </source>
</evidence>
<dbReference type="SUPFAM" id="SSF46785">
    <property type="entry name" value="Winged helix' DNA-binding domain"/>
    <property type="match status" value="1"/>
</dbReference>
<dbReference type="HOGENOM" id="CLU_037490_1_0_1"/>
<reference evidence="22" key="2">
    <citation type="submission" date="2025-08" db="UniProtKB">
        <authorList>
            <consortium name="Ensembl"/>
        </authorList>
    </citation>
    <scope>IDENTIFICATION</scope>
</reference>
<dbReference type="EMBL" id="AHAT01005665">
    <property type="status" value="NOT_ANNOTATED_CDS"/>
    <property type="molecule type" value="Genomic_DNA"/>
</dbReference>
<dbReference type="AlphaFoldDB" id="W5M561"/>
<reference evidence="22" key="3">
    <citation type="submission" date="2025-09" db="UniProtKB">
        <authorList>
            <consortium name="Ensembl"/>
        </authorList>
    </citation>
    <scope>IDENTIFICATION</scope>
</reference>
<dbReference type="GO" id="GO:0005634">
    <property type="term" value="C:nucleus"/>
    <property type="evidence" value="ECO:0007669"/>
    <property type="project" value="UniProtKB-SubCell"/>
</dbReference>
<accession>W5M561</accession>
<evidence type="ECO:0000256" key="7">
    <source>
        <dbReference type="ARBA" id="ARBA00022553"/>
    </source>
</evidence>
<keyword evidence="7" id="KW-0597">Phosphoprotein</keyword>
<dbReference type="GO" id="GO:0030154">
    <property type="term" value="P:cell differentiation"/>
    <property type="evidence" value="ECO:0007669"/>
    <property type="project" value="UniProtKB-KW"/>
</dbReference>
<evidence type="ECO:0000259" key="21">
    <source>
        <dbReference type="SMART" id="SM00415"/>
    </source>
</evidence>
<feature type="compositionally biased region" description="Low complexity" evidence="20">
    <location>
        <begin position="390"/>
        <end position="401"/>
    </location>
</feature>
<evidence type="ECO:0000256" key="15">
    <source>
        <dbReference type="ARBA" id="ARBA00023254"/>
    </source>
</evidence>
<dbReference type="Ensembl" id="ENSLOCT00000003526.1">
    <property type="protein sequence ID" value="ENSLOCP00000003519.1"/>
    <property type="gene ID" value="ENSLOCG00000002988.1"/>
</dbReference>
<comment type="function">
    <text evidence="16">DNA-binding transcription factor that is essential for male fertility, spermatogenesis and meiotic prophase progression in spermatocytes under non-stress conditions. Positvely and negatively regulates gene expression to ensure progression of meiotic prophase beyond pachytene stage in spermatocytes. Plays a role in male germline meiotic sex chromosome remodeling and silencing through regulation of SMARCA4.</text>
</comment>
<proteinExistence type="inferred from homology"/>
<dbReference type="GeneTree" id="ENSGT00510000048674"/>
<organism evidence="22 23">
    <name type="scientific">Lepisosteus oculatus</name>
    <name type="common">Spotted gar</name>
    <dbReference type="NCBI Taxonomy" id="7918"/>
    <lineage>
        <taxon>Eukaryota</taxon>
        <taxon>Metazoa</taxon>
        <taxon>Chordata</taxon>
        <taxon>Craniata</taxon>
        <taxon>Vertebrata</taxon>
        <taxon>Euteleostomi</taxon>
        <taxon>Actinopterygii</taxon>
        <taxon>Neopterygii</taxon>
        <taxon>Holostei</taxon>
        <taxon>Semionotiformes</taxon>
        <taxon>Lepisosteidae</taxon>
        <taxon>Lepisosteus</taxon>
    </lineage>
</organism>
<keyword evidence="14" id="KW-0539">Nucleus</keyword>
<dbReference type="eggNOG" id="KOG1508">
    <property type="taxonomic scope" value="Eukaryota"/>
</dbReference>
<dbReference type="GO" id="GO:0005694">
    <property type="term" value="C:chromosome"/>
    <property type="evidence" value="ECO:0007669"/>
    <property type="project" value="UniProtKB-SubCell"/>
</dbReference>
<evidence type="ECO:0000256" key="20">
    <source>
        <dbReference type="SAM" id="MobiDB-lite"/>
    </source>
</evidence>
<dbReference type="Bgee" id="ENSLOCG00000002988">
    <property type="expression patterns" value="Expressed in testis"/>
</dbReference>
<reference evidence="23" key="1">
    <citation type="submission" date="2011-12" db="EMBL/GenBank/DDBJ databases">
        <title>The Draft Genome of Lepisosteus oculatus.</title>
        <authorList>
            <consortium name="The Broad Institute Genome Assembly &amp; Analysis Group"/>
            <consortium name="Computational R&amp;D Group"/>
            <consortium name="and Sequencing Platform"/>
            <person name="Di Palma F."/>
            <person name="Alfoldi J."/>
            <person name="Johnson J."/>
            <person name="Berlin A."/>
            <person name="Gnerre S."/>
            <person name="Jaffe D."/>
            <person name="MacCallum I."/>
            <person name="Young S."/>
            <person name="Walker B.J."/>
            <person name="Lander E.S."/>
            <person name="Lindblad-Toh K."/>
        </authorList>
    </citation>
    <scope>NUCLEOTIDE SEQUENCE [LARGE SCALE GENOMIC DNA]</scope>
</reference>
<dbReference type="SMART" id="SM00415">
    <property type="entry name" value="HSF"/>
    <property type="match status" value="1"/>
</dbReference>
<keyword evidence="12" id="KW-0010">Activator</keyword>
<dbReference type="GO" id="GO:0007283">
    <property type="term" value="P:spermatogenesis"/>
    <property type="evidence" value="ECO:0007669"/>
    <property type="project" value="UniProtKB-KW"/>
</dbReference>
<evidence type="ECO:0000256" key="2">
    <source>
        <dbReference type="ARBA" id="ARBA00004286"/>
    </source>
</evidence>
<dbReference type="InParanoid" id="W5M561"/>
<evidence type="ECO:0000256" key="5">
    <source>
        <dbReference type="ARBA" id="ARBA00022454"/>
    </source>
</evidence>
<keyword evidence="5" id="KW-0158">Chromosome</keyword>
<evidence type="ECO:0000256" key="16">
    <source>
        <dbReference type="ARBA" id="ARBA00054015"/>
    </source>
</evidence>
<evidence type="ECO:0000256" key="19">
    <source>
        <dbReference type="RuleBase" id="RU004020"/>
    </source>
</evidence>
<dbReference type="InterPro" id="IPR036388">
    <property type="entry name" value="WH-like_DNA-bd_sf"/>
</dbReference>
<dbReference type="Gene3D" id="1.10.10.10">
    <property type="entry name" value="Winged helix-like DNA-binding domain superfamily/Winged helix DNA-binding domain"/>
    <property type="match status" value="1"/>
</dbReference>
<protein>
    <recommendedName>
        <fullName evidence="17">Heat shock factor protein 5</fullName>
    </recommendedName>
    <alternativeName>
        <fullName evidence="18">Heat shock transcription factor 5</fullName>
    </alternativeName>
</protein>
<evidence type="ECO:0000256" key="10">
    <source>
        <dbReference type="ARBA" id="ARBA00023015"/>
    </source>
</evidence>
<evidence type="ECO:0000256" key="8">
    <source>
        <dbReference type="ARBA" id="ARBA00022782"/>
    </source>
</evidence>
<evidence type="ECO:0000256" key="3">
    <source>
        <dbReference type="ARBA" id="ARBA00006403"/>
    </source>
</evidence>
<evidence type="ECO:0000256" key="14">
    <source>
        <dbReference type="ARBA" id="ARBA00023242"/>
    </source>
</evidence>
<evidence type="ECO:0000256" key="18">
    <source>
        <dbReference type="ARBA" id="ARBA00079386"/>
    </source>
</evidence>
<evidence type="ECO:0000256" key="17">
    <source>
        <dbReference type="ARBA" id="ARBA00070265"/>
    </source>
</evidence>
<comment type="similarity">
    <text evidence="3 19">Belongs to the HSF family.</text>
</comment>
<evidence type="ECO:0000256" key="1">
    <source>
        <dbReference type="ARBA" id="ARBA00004123"/>
    </source>
</evidence>
<evidence type="ECO:0000313" key="23">
    <source>
        <dbReference type="Proteomes" id="UP000018468"/>
    </source>
</evidence>
<evidence type="ECO:0000256" key="4">
    <source>
        <dbReference type="ARBA" id="ARBA00011182"/>
    </source>
</evidence>
<dbReference type="Proteomes" id="UP000018468">
    <property type="component" value="Linkage group LG22"/>
</dbReference>
<evidence type="ECO:0000256" key="11">
    <source>
        <dbReference type="ARBA" id="ARBA00023125"/>
    </source>
</evidence>
<evidence type="ECO:0000256" key="6">
    <source>
        <dbReference type="ARBA" id="ARBA00022491"/>
    </source>
</evidence>
<comment type="subcellular location">
    <subcellularLocation>
        <location evidence="2">Chromosome</location>
    </subcellularLocation>
    <subcellularLocation>
        <location evidence="1">Nucleus</location>
    </subcellularLocation>
</comment>
<feature type="region of interest" description="Disordered" evidence="20">
    <location>
        <begin position="371"/>
        <end position="410"/>
    </location>
</feature>
<dbReference type="InterPro" id="IPR000232">
    <property type="entry name" value="HSF_DNA-bd"/>
</dbReference>
<evidence type="ECO:0000256" key="9">
    <source>
        <dbReference type="ARBA" id="ARBA00022871"/>
    </source>
</evidence>